<keyword evidence="2" id="KW-0547">Nucleotide-binding</keyword>
<evidence type="ECO:0000313" key="6">
    <source>
        <dbReference type="EMBL" id="WGH93729.1"/>
    </source>
</evidence>
<evidence type="ECO:0000256" key="1">
    <source>
        <dbReference type="ARBA" id="ARBA00022679"/>
    </source>
</evidence>
<dbReference type="RefSeq" id="WP_110098355.1">
    <property type="nucleotide sequence ID" value="NZ_CP122562.1"/>
</dbReference>
<keyword evidence="1" id="KW-0808">Transferase</keyword>
<sequence>MATVYLAETEPDRNSILSDWVASQYWGSDEDIEIVGSYHFDDTEGSIMLEGFILHQGERFLHVPVTYRLKPLAGADSYLVAEMEHPAVGHLWIYDALADPVAVHLLNLAIAGEIQQAVPYFYNADGQYLGSEESNITLIVRGEVPEPWGQVGAHHVLLPDQTESTTRRIVAMWDSGQSTIYELLAPQPTSDETTTPEETGSID</sequence>
<accession>A0AAJ6AQ23</accession>
<name>A0AAJ6AQ23_9MICC</name>
<reference evidence="6 7" key="1">
    <citation type="submission" date="2023-03" db="EMBL/GenBank/DDBJ databases">
        <title>Complete genome sequences of several Auritidibacter ignavus strains isolated from ear infections.</title>
        <authorList>
            <person name="Baehr T."/>
            <person name="Baumhoegger A.M."/>
        </authorList>
    </citation>
    <scope>NUCLEOTIDE SEQUENCE [LARGE SCALE GENOMIC DNA]</scope>
    <source>
        <strain evidence="6 7">BABAE-6</strain>
    </source>
</reference>
<proteinExistence type="predicted"/>
<feature type="domain" description="Maltokinase N-terminal cap" evidence="5">
    <location>
        <begin position="20"/>
        <end position="99"/>
    </location>
</feature>
<evidence type="ECO:0000259" key="5">
    <source>
        <dbReference type="Pfam" id="PF18085"/>
    </source>
</evidence>
<gene>
    <name evidence="6" type="ORF">QDX21_02725</name>
</gene>
<dbReference type="GO" id="GO:0005524">
    <property type="term" value="F:ATP binding"/>
    <property type="evidence" value="ECO:0007669"/>
    <property type="project" value="UniProtKB-KW"/>
</dbReference>
<protein>
    <recommendedName>
        <fullName evidence="5">Maltokinase N-terminal cap domain-containing protein</fullName>
    </recommendedName>
</protein>
<keyword evidence="3" id="KW-0418">Kinase</keyword>
<dbReference type="GO" id="GO:0016301">
    <property type="term" value="F:kinase activity"/>
    <property type="evidence" value="ECO:0007669"/>
    <property type="project" value="UniProtKB-KW"/>
</dbReference>
<evidence type="ECO:0000256" key="2">
    <source>
        <dbReference type="ARBA" id="ARBA00022741"/>
    </source>
</evidence>
<evidence type="ECO:0000256" key="4">
    <source>
        <dbReference type="ARBA" id="ARBA00022840"/>
    </source>
</evidence>
<dbReference type="AlphaFoldDB" id="A0AAJ6AQ23"/>
<keyword evidence="4" id="KW-0067">ATP-binding</keyword>
<dbReference type="EMBL" id="CP122566">
    <property type="protein sequence ID" value="WGH93729.1"/>
    <property type="molecule type" value="Genomic_DNA"/>
</dbReference>
<evidence type="ECO:0000256" key="3">
    <source>
        <dbReference type="ARBA" id="ARBA00022777"/>
    </source>
</evidence>
<organism evidence="6 7">
    <name type="scientific">Auritidibacter ignavus</name>
    <dbReference type="NCBI Taxonomy" id="678932"/>
    <lineage>
        <taxon>Bacteria</taxon>
        <taxon>Bacillati</taxon>
        <taxon>Actinomycetota</taxon>
        <taxon>Actinomycetes</taxon>
        <taxon>Micrococcales</taxon>
        <taxon>Micrococcaceae</taxon>
        <taxon>Auritidibacter</taxon>
    </lineage>
</organism>
<keyword evidence="7" id="KW-1185">Reference proteome</keyword>
<dbReference type="Pfam" id="PF18085">
    <property type="entry name" value="Mak_N_cap"/>
    <property type="match status" value="1"/>
</dbReference>
<dbReference type="InterPro" id="IPR040999">
    <property type="entry name" value="Mak_N_cap"/>
</dbReference>
<dbReference type="Proteomes" id="UP001224674">
    <property type="component" value="Chromosome"/>
</dbReference>
<evidence type="ECO:0000313" key="7">
    <source>
        <dbReference type="Proteomes" id="UP001224674"/>
    </source>
</evidence>